<proteinExistence type="predicted"/>
<dbReference type="AlphaFoldDB" id="A0A9P0PT72"/>
<name>A0A9P0PT72_ACAOB</name>
<dbReference type="Proteomes" id="UP001152888">
    <property type="component" value="Unassembled WGS sequence"/>
</dbReference>
<gene>
    <name evidence="1" type="ORF">ACAOBT_LOCUS23449</name>
</gene>
<evidence type="ECO:0000313" key="1">
    <source>
        <dbReference type="EMBL" id="CAH1996970.1"/>
    </source>
</evidence>
<evidence type="ECO:0000313" key="2">
    <source>
        <dbReference type="Proteomes" id="UP001152888"/>
    </source>
</evidence>
<organism evidence="1 2">
    <name type="scientific">Acanthoscelides obtectus</name>
    <name type="common">Bean weevil</name>
    <name type="synonym">Bruchus obtectus</name>
    <dbReference type="NCBI Taxonomy" id="200917"/>
    <lineage>
        <taxon>Eukaryota</taxon>
        <taxon>Metazoa</taxon>
        <taxon>Ecdysozoa</taxon>
        <taxon>Arthropoda</taxon>
        <taxon>Hexapoda</taxon>
        <taxon>Insecta</taxon>
        <taxon>Pterygota</taxon>
        <taxon>Neoptera</taxon>
        <taxon>Endopterygota</taxon>
        <taxon>Coleoptera</taxon>
        <taxon>Polyphaga</taxon>
        <taxon>Cucujiformia</taxon>
        <taxon>Chrysomeloidea</taxon>
        <taxon>Chrysomelidae</taxon>
        <taxon>Bruchinae</taxon>
        <taxon>Bruchini</taxon>
        <taxon>Acanthoscelides</taxon>
    </lineage>
</organism>
<keyword evidence="2" id="KW-1185">Reference proteome</keyword>
<comment type="caution">
    <text evidence="1">The sequence shown here is derived from an EMBL/GenBank/DDBJ whole genome shotgun (WGS) entry which is preliminary data.</text>
</comment>
<accession>A0A9P0PT72</accession>
<reference evidence="1" key="1">
    <citation type="submission" date="2022-03" db="EMBL/GenBank/DDBJ databases">
        <authorList>
            <person name="Sayadi A."/>
        </authorList>
    </citation>
    <scope>NUCLEOTIDE SEQUENCE</scope>
</reference>
<protein>
    <submittedName>
        <fullName evidence="1">Uncharacterized protein</fullName>
    </submittedName>
</protein>
<dbReference type="EMBL" id="CAKOFQ010007273">
    <property type="protein sequence ID" value="CAH1996970.1"/>
    <property type="molecule type" value="Genomic_DNA"/>
</dbReference>
<sequence length="22" mass="2340">MEGLGASTSTKDFLTELVKALK</sequence>